<proteinExistence type="inferred from homology"/>
<dbReference type="PANTHER" id="PTHR11361:SF20">
    <property type="entry name" value="MUTS PROTEIN HOMOLOG 5"/>
    <property type="match status" value="1"/>
</dbReference>
<dbReference type="GO" id="GO:0006298">
    <property type="term" value="P:mismatch repair"/>
    <property type="evidence" value="ECO:0007669"/>
    <property type="project" value="InterPro"/>
</dbReference>
<accession>M4C3C5</accession>
<dbReference type="SUPFAM" id="SSF52540">
    <property type="entry name" value="P-loop containing nucleoside triphosphate hydrolases"/>
    <property type="match status" value="1"/>
</dbReference>
<keyword evidence="7" id="KW-1185">Reference proteome</keyword>
<dbReference type="HOGENOM" id="CLU_002472_8_1_1"/>
<dbReference type="PANTHER" id="PTHR11361">
    <property type="entry name" value="DNA MISMATCH REPAIR PROTEIN MUTS FAMILY MEMBER"/>
    <property type="match status" value="1"/>
</dbReference>
<keyword evidence="3" id="KW-0067">ATP-binding</keyword>
<dbReference type="Pfam" id="PF00488">
    <property type="entry name" value="MutS_V"/>
    <property type="match status" value="1"/>
</dbReference>
<dbReference type="InterPro" id="IPR000432">
    <property type="entry name" value="DNA_mismatch_repair_MutS_C"/>
</dbReference>
<keyword evidence="4" id="KW-0238">DNA-binding</keyword>
<dbReference type="PROSITE" id="PS00486">
    <property type="entry name" value="DNA_MISMATCH_REPAIR_2"/>
    <property type="match status" value="1"/>
</dbReference>
<dbReference type="EnsemblProtists" id="HpaT813592">
    <property type="protein sequence ID" value="HpaP813592"/>
    <property type="gene ID" value="HpaG813592"/>
</dbReference>
<dbReference type="SMART" id="SM00534">
    <property type="entry name" value="MUTSac"/>
    <property type="match status" value="1"/>
</dbReference>
<dbReference type="VEuPathDB" id="FungiDB:HpaG813592"/>
<organism evidence="6 7">
    <name type="scientific">Hyaloperonospora arabidopsidis (strain Emoy2)</name>
    <name type="common">Downy mildew agent</name>
    <name type="synonym">Peronospora arabidopsidis</name>
    <dbReference type="NCBI Taxonomy" id="559515"/>
    <lineage>
        <taxon>Eukaryota</taxon>
        <taxon>Sar</taxon>
        <taxon>Stramenopiles</taxon>
        <taxon>Oomycota</taxon>
        <taxon>Peronosporomycetes</taxon>
        <taxon>Peronosporales</taxon>
        <taxon>Peronosporaceae</taxon>
        <taxon>Hyaloperonospora</taxon>
    </lineage>
</organism>
<dbReference type="GO" id="GO:0005524">
    <property type="term" value="F:ATP binding"/>
    <property type="evidence" value="ECO:0007669"/>
    <property type="project" value="UniProtKB-KW"/>
</dbReference>
<dbReference type="GO" id="GO:0005634">
    <property type="term" value="C:nucleus"/>
    <property type="evidence" value="ECO:0007669"/>
    <property type="project" value="TreeGrafter"/>
</dbReference>
<dbReference type="InterPro" id="IPR045076">
    <property type="entry name" value="MutS"/>
</dbReference>
<dbReference type="GO" id="GO:0140664">
    <property type="term" value="F:ATP-dependent DNA damage sensor activity"/>
    <property type="evidence" value="ECO:0007669"/>
    <property type="project" value="InterPro"/>
</dbReference>
<dbReference type="STRING" id="559515.M4C3C5"/>
<evidence type="ECO:0000259" key="5">
    <source>
        <dbReference type="PROSITE" id="PS00486"/>
    </source>
</evidence>
<dbReference type="eggNOG" id="KOG0221">
    <property type="taxonomic scope" value="Eukaryota"/>
</dbReference>
<dbReference type="InterPro" id="IPR027417">
    <property type="entry name" value="P-loop_NTPase"/>
</dbReference>
<feature type="domain" description="DNA mismatch repair proteins mutS family" evidence="5">
    <location>
        <begin position="63"/>
        <end position="79"/>
    </location>
</feature>
<dbReference type="AlphaFoldDB" id="M4C3C5"/>
<evidence type="ECO:0000256" key="3">
    <source>
        <dbReference type="ARBA" id="ARBA00022840"/>
    </source>
</evidence>
<dbReference type="InParanoid" id="M4C3C5"/>
<reference evidence="6" key="2">
    <citation type="submission" date="2015-06" db="UniProtKB">
        <authorList>
            <consortium name="EnsemblProtists"/>
        </authorList>
    </citation>
    <scope>IDENTIFICATION</scope>
    <source>
        <strain evidence="6">Emoy2</strain>
    </source>
</reference>
<name>M4C3C5_HYAAE</name>
<dbReference type="OMA" id="INYLARC"/>
<protein>
    <recommendedName>
        <fullName evidence="5">DNA mismatch repair proteins mutS family domain-containing protein</fullName>
    </recommendedName>
</protein>
<comment type="similarity">
    <text evidence="1">Belongs to the DNA mismatch repair MutS family.</text>
</comment>
<evidence type="ECO:0000313" key="7">
    <source>
        <dbReference type="Proteomes" id="UP000011713"/>
    </source>
</evidence>
<reference evidence="7" key="1">
    <citation type="journal article" date="2010" name="Science">
        <title>Signatures of adaptation to obligate biotrophy in the Hyaloperonospora arabidopsidis genome.</title>
        <authorList>
            <person name="Baxter L."/>
            <person name="Tripathy S."/>
            <person name="Ishaque N."/>
            <person name="Boot N."/>
            <person name="Cabral A."/>
            <person name="Kemen E."/>
            <person name="Thines M."/>
            <person name="Ah-Fong A."/>
            <person name="Anderson R."/>
            <person name="Badejoko W."/>
            <person name="Bittner-Eddy P."/>
            <person name="Boore J.L."/>
            <person name="Chibucos M.C."/>
            <person name="Coates M."/>
            <person name="Dehal P."/>
            <person name="Delehaunty K."/>
            <person name="Dong S."/>
            <person name="Downton P."/>
            <person name="Dumas B."/>
            <person name="Fabro G."/>
            <person name="Fronick C."/>
            <person name="Fuerstenberg S.I."/>
            <person name="Fulton L."/>
            <person name="Gaulin E."/>
            <person name="Govers F."/>
            <person name="Hughes L."/>
            <person name="Humphray S."/>
            <person name="Jiang R.H."/>
            <person name="Judelson H."/>
            <person name="Kamoun S."/>
            <person name="Kyung K."/>
            <person name="Meijer H."/>
            <person name="Minx P."/>
            <person name="Morris P."/>
            <person name="Nelson J."/>
            <person name="Phuntumart V."/>
            <person name="Qutob D."/>
            <person name="Rehmany A."/>
            <person name="Rougon-Cardoso A."/>
            <person name="Ryden P."/>
            <person name="Torto-Alalibo T."/>
            <person name="Studholme D."/>
            <person name="Wang Y."/>
            <person name="Win J."/>
            <person name="Wood J."/>
            <person name="Clifton S.W."/>
            <person name="Rogers J."/>
            <person name="Van den Ackerveken G."/>
            <person name="Jones J.D."/>
            <person name="McDowell J.M."/>
            <person name="Beynon J."/>
            <person name="Tyler B.M."/>
        </authorList>
    </citation>
    <scope>NUCLEOTIDE SEQUENCE [LARGE SCALE GENOMIC DNA]</scope>
    <source>
        <strain evidence="7">Emoy2</strain>
    </source>
</reference>
<dbReference type="GO" id="GO:0030983">
    <property type="term" value="F:mismatched DNA binding"/>
    <property type="evidence" value="ECO:0007669"/>
    <property type="project" value="InterPro"/>
</dbReference>
<evidence type="ECO:0000256" key="2">
    <source>
        <dbReference type="ARBA" id="ARBA00022741"/>
    </source>
</evidence>
<sequence>MVGIIQYMAQIGSFVPADTAEIGLVTKIFTRIQSMESVTVSQSSFTIDCNQMAWMLNHGDGRSLFLIDEFGKGTAELDGIALLSSIINYLARCSVATGRPRVVVTTHFLDIFRKKLLEPSLLIDQSPSKNEEMQSVISSDTGRVVCTVMASTDAPESYSAASNSVPLFELRRGVSNHSNALACAAKCGIPHALIERAQEVLDCSKRGLPISSRQQTAGPSPEEQLAVFFASVDDWEGADDENIAKFLAIARMGMQ</sequence>
<dbReference type="EMBL" id="JH598159">
    <property type="status" value="NOT_ANNOTATED_CDS"/>
    <property type="molecule type" value="Genomic_DNA"/>
</dbReference>
<evidence type="ECO:0000313" key="6">
    <source>
        <dbReference type="EnsemblProtists" id="HpaP813592"/>
    </source>
</evidence>
<evidence type="ECO:0000256" key="1">
    <source>
        <dbReference type="ARBA" id="ARBA00006271"/>
    </source>
</evidence>
<dbReference type="Proteomes" id="UP000011713">
    <property type="component" value="Unassembled WGS sequence"/>
</dbReference>
<dbReference type="GO" id="GO:0051026">
    <property type="term" value="P:chiasma assembly"/>
    <property type="evidence" value="ECO:0007669"/>
    <property type="project" value="TreeGrafter"/>
</dbReference>
<keyword evidence="2" id="KW-0547">Nucleotide-binding</keyword>
<dbReference type="Gene3D" id="3.40.50.300">
    <property type="entry name" value="P-loop containing nucleotide triphosphate hydrolases"/>
    <property type="match status" value="1"/>
</dbReference>
<evidence type="ECO:0000256" key="4">
    <source>
        <dbReference type="ARBA" id="ARBA00023125"/>
    </source>
</evidence>